<dbReference type="EMBL" id="JAGFPW010000005">
    <property type="protein sequence ID" value="MBO3794320.1"/>
    <property type="molecule type" value="Genomic_DNA"/>
</dbReference>
<reference evidence="1" key="1">
    <citation type="submission" date="2021-03" db="EMBL/GenBank/DDBJ databases">
        <title>Isolation of Bacillus subtilis from fermented food sample.</title>
        <authorList>
            <person name="Lakshmanan V."/>
            <person name="Athira K."/>
            <person name="Rajagopal K."/>
        </authorList>
    </citation>
    <scope>NUCLEOTIDE SEQUENCE</scope>
    <source>
        <strain evidence="1">S1</strain>
    </source>
</reference>
<dbReference type="AlphaFoldDB" id="A0A8I1WFR0"/>
<name>A0A8I1WFR0_BACIU</name>
<organism evidence="1 2">
    <name type="scientific">Bacillus subtilis</name>
    <dbReference type="NCBI Taxonomy" id="1423"/>
    <lineage>
        <taxon>Bacteria</taxon>
        <taxon>Bacillati</taxon>
        <taxon>Bacillota</taxon>
        <taxon>Bacilli</taxon>
        <taxon>Bacillales</taxon>
        <taxon>Bacillaceae</taxon>
        <taxon>Bacillus</taxon>
    </lineage>
</organism>
<accession>A0A8I1WFR0</accession>
<dbReference type="RefSeq" id="WP_163190258.1">
    <property type="nucleotide sequence ID" value="NZ_JAGFPW010000005.1"/>
</dbReference>
<protein>
    <submittedName>
        <fullName evidence="1">Uncharacterized protein</fullName>
    </submittedName>
</protein>
<evidence type="ECO:0000313" key="2">
    <source>
        <dbReference type="Proteomes" id="UP000665181"/>
    </source>
</evidence>
<comment type="caution">
    <text evidence="1">The sequence shown here is derived from an EMBL/GenBank/DDBJ whole genome shotgun (WGS) entry which is preliminary data.</text>
</comment>
<evidence type="ECO:0000313" key="1">
    <source>
        <dbReference type="EMBL" id="MBO3794320.1"/>
    </source>
</evidence>
<proteinExistence type="predicted"/>
<sequence length="159" mass="18424">MSKEMMTNRIKKIGNKRNFMLESQAKEMNENDKIVILVSKTDKGIENIDLILEPNKFEELSSKVRLSYEEYIDVINDLVEAEEAEWDELRMKDQVNITRDAIIQATILKYAQNEYGIDKNKYSGISINYDKRFDEDGRFLGEATTVTLTAIALMEVTIK</sequence>
<gene>
    <name evidence="1" type="ORF">J5227_08355</name>
</gene>
<dbReference type="Proteomes" id="UP000665181">
    <property type="component" value="Unassembled WGS sequence"/>
</dbReference>